<reference evidence="1" key="1">
    <citation type="journal article" date="2020" name="Nature">
        <title>Giant virus diversity and host interactions through global metagenomics.</title>
        <authorList>
            <person name="Schulz F."/>
            <person name="Roux S."/>
            <person name="Paez-Espino D."/>
            <person name="Jungbluth S."/>
            <person name="Walsh D.A."/>
            <person name="Denef V.J."/>
            <person name="McMahon K.D."/>
            <person name="Konstantinidis K.T."/>
            <person name="Eloe-Fadrosh E.A."/>
            <person name="Kyrpides N.C."/>
            <person name="Woyke T."/>
        </authorList>
    </citation>
    <scope>NUCLEOTIDE SEQUENCE</scope>
    <source>
        <strain evidence="1">GVMAG-M-3300020595-32</strain>
    </source>
</reference>
<organism evidence="1">
    <name type="scientific">viral metagenome</name>
    <dbReference type="NCBI Taxonomy" id="1070528"/>
    <lineage>
        <taxon>unclassified sequences</taxon>
        <taxon>metagenomes</taxon>
        <taxon>organismal metagenomes</taxon>
    </lineage>
</organism>
<proteinExistence type="predicted"/>
<evidence type="ECO:0000313" key="1">
    <source>
        <dbReference type="EMBL" id="QHT02448.1"/>
    </source>
</evidence>
<dbReference type="EMBL" id="MN739395">
    <property type="protein sequence ID" value="QHT02448.1"/>
    <property type="molecule type" value="Genomic_DNA"/>
</dbReference>
<accession>A0A6C0CCZ5</accession>
<protein>
    <submittedName>
        <fullName evidence="1">Uncharacterized protein</fullName>
    </submittedName>
</protein>
<sequence length="52" mass="6353">MDDNHPEVKEESIYDFIDIEGLRRYLIHYPHLLIMLEFLIIHIDGYLHEQNT</sequence>
<dbReference type="AlphaFoldDB" id="A0A6C0CCZ5"/>
<name>A0A6C0CCZ5_9ZZZZ</name>